<dbReference type="InterPro" id="IPR050950">
    <property type="entry name" value="HTH-type_LysR_regulators"/>
</dbReference>
<accession>A0A4R5CFU9</accession>
<dbReference type="InterPro" id="IPR036390">
    <property type="entry name" value="WH_DNA-bd_sf"/>
</dbReference>
<protein>
    <submittedName>
        <fullName evidence="7">LysR family transcriptional regulator</fullName>
    </submittedName>
</protein>
<evidence type="ECO:0000256" key="4">
    <source>
        <dbReference type="ARBA" id="ARBA00023163"/>
    </source>
</evidence>
<evidence type="ECO:0000256" key="5">
    <source>
        <dbReference type="SAM" id="MobiDB-lite"/>
    </source>
</evidence>
<dbReference type="PANTHER" id="PTHR30419">
    <property type="entry name" value="HTH-TYPE TRANSCRIPTIONAL REGULATOR YBHD"/>
    <property type="match status" value="1"/>
</dbReference>
<feature type="region of interest" description="Disordered" evidence="5">
    <location>
        <begin position="319"/>
        <end position="361"/>
    </location>
</feature>
<comment type="similarity">
    <text evidence="1">Belongs to the LysR transcriptional regulatory family.</text>
</comment>
<evidence type="ECO:0000256" key="3">
    <source>
        <dbReference type="ARBA" id="ARBA00023125"/>
    </source>
</evidence>
<dbReference type="GO" id="GO:0003700">
    <property type="term" value="F:DNA-binding transcription factor activity"/>
    <property type="evidence" value="ECO:0007669"/>
    <property type="project" value="InterPro"/>
</dbReference>
<keyword evidence="4" id="KW-0804">Transcription</keyword>
<dbReference type="Gene3D" id="1.10.10.10">
    <property type="entry name" value="Winged helix-like DNA-binding domain superfamily/Winged helix DNA-binding domain"/>
    <property type="match status" value="1"/>
</dbReference>
<dbReference type="FunFam" id="1.10.10.10:FF:000001">
    <property type="entry name" value="LysR family transcriptional regulator"/>
    <property type="match status" value="1"/>
</dbReference>
<dbReference type="InterPro" id="IPR005119">
    <property type="entry name" value="LysR_subst-bd"/>
</dbReference>
<dbReference type="EMBL" id="SMKZ01000085">
    <property type="protein sequence ID" value="TDD96122.1"/>
    <property type="molecule type" value="Genomic_DNA"/>
</dbReference>
<evidence type="ECO:0000256" key="1">
    <source>
        <dbReference type="ARBA" id="ARBA00009437"/>
    </source>
</evidence>
<dbReference type="InParanoid" id="A0A4R5CFU9"/>
<keyword evidence="2" id="KW-0805">Transcription regulation</keyword>
<gene>
    <name evidence="7" type="ORF">E1269_30725</name>
</gene>
<dbReference type="GO" id="GO:0003677">
    <property type="term" value="F:DNA binding"/>
    <property type="evidence" value="ECO:0007669"/>
    <property type="project" value="UniProtKB-KW"/>
</dbReference>
<dbReference type="InterPro" id="IPR000847">
    <property type="entry name" value="LysR_HTH_N"/>
</dbReference>
<evidence type="ECO:0000259" key="6">
    <source>
        <dbReference type="PROSITE" id="PS50931"/>
    </source>
</evidence>
<dbReference type="Pfam" id="PF03466">
    <property type="entry name" value="LysR_substrate"/>
    <property type="match status" value="1"/>
</dbReference>
<dbReference type="CDD" id="cd05466">
    <property type="entry name" value="PBP2_LTTR_substrate"/>
    <property type="match status" value="1"/>
</dbReference>
<dbReference type="SUPFAM" id="SSF53850">
    <property type="entry name" value="Periplasmic binding protein-like II"/>
    <property type="match status" value="1"/>
</dbReference>
<comment type="caution">
    <text evidence="7">The sequence shown here is derived from an EMBL/GenBank/DDBJ whole genome shotgun (WGS) entry which is preliminary data.</text>
</comment>
<keyword evidence="3" id="KW-0238">DNA-binding</keyword>
<evidence type="ECO:0000256" key="2">
    <source>
        <dbReference type="ARBA" id="ARBA00023015"/>
    </source>
</evidence>
<proteinExistence type="inferred from homology"/>
<keyword evidence="8" id="KW-1185">Reference proteome</keyword>
<dbReference type="OrthoDB" id="3636008at2"/>
<organism evidence="7 8">
    <name type="scientific">Jiangella asiatica</name>
    <dbReference type="NCBI Taxonomy" id="2530372"/>
    <lineage>
        <taxon>Bacteria</taxon>
        <taxon>Bacillati</taxon>
        <taxon>Actinomycetota</taxon>
        <taxon>Actinomycetes</taxon>
        <taxon>Jiangellales</taxon>
        <taxon>Jiangellaceae</taxon>
        <taxon>Jiangella</taxon>
    </lineage>
</organism>
<feature type="compositionally biased region" description="Basic residues" evidence="5">
    <location>
        <begin position="346"/>
        <end position="361"/>
    </location>
</feature>
<feature type="domain" description="HTH lysR-type" evidence="6">
    <location>
        <begin position="11"/>
        <end position="68"/>
    </location>
</feature>
<dbReference type="FunCoup" id="A0A4R5CFU9">
    <property type="interactions" value="23"/>
</dbReference>
<evidence type="ECO:0000313" key="7">
    <source>
        <dbReference type="EMBL" id="TDD96122.1"/>
    </source>
</evidence>
<dbReference type="InterPro" id="IPR036388">
    <property type="entry name" value="WH-like_DNA-bd_sf"/>
</dbReference>
<name>A0A4R5CFU9_9ACTN</name>
<sequence>MNNSSLSVDGYRLEWLTSFLAVVDHGGFAAAADHMFRSQSRISAHIADLERRLGATLFDRRERPVRLTEAGVAFLVHARAVRRELEAGVSAVQSVLGLLRGHVRVATFPSAAAAMMPATIKEFATRHPNIEVSLVEGDTLNVGEALYAGDADLALRPVTPTPRESSLEWHVLWEEPLVAVVAADDPLASTSSLTLVELEGRPLITIGASHTGPEHVFEVHAALAAAGLTPRIAFQTNQPQTLVAMARSGLGVGVTNLLAAKVSDTQGVVVVPLRDVVPHRQVGVFWDASRPMQPATRAFLDLLLQMPVPEPVELYQRRELIGPGGSRPGPATSRPPATDAGQAAAPRRRTRPASRSRSKRG</sequence>
<dbReference type="PROSITE" id="PS50931">
    <property type="entry name" value="HTH_LYSR"/>
    <property type="match status" value="1"/>
</dbReference>
<dbReference type="AlphaFoldDB" id="A0A4R5CFU9"/>
<evidence type="ECO:0000313" key="8">
    <source>
        <dbReference type="Proteomes" id="UP000294739"/>
    </source>
</evidence>
<reference evidence="7 8" key="1">
    <citation type="submission" date="2019-03" db="EMBL/GenBank/DDBJ databases">
        <title>Draft genome sequences of novel Actinobacteria.</title>
        <authorList>
            <person name="Sahin N."/>
            <person name="Ay H."/>
            <person name="Saygin H."/>
        </authorList>
    </citation>
    <scope>NUCLEOTIDE SEQUENCE [LARGE SCALE GENOMIC DNA]</scope>
    <source>
        <strain evidence="7 8">5K138</strain>
    </source>
</reference>
<dbReference type="Gene3D" id="3.40.190.10">
    <property type="entry name" value="Periplasmic binding protein-like II"/>
    <property type="match status" value="2"/>
</dbReference>
<dbReference type="Pfam" id="PF00126">
    <property type="entry name" value="HTH_1"/>
    <property type="match status" value="1"/>
</dbReference>
<dbReference type="RefSeq" id="WP_131901855.1">
    <property type="nucleotide sequence ID" value="NZ_SMKZ01000085.1"/>
</dbReference>
<dbReference type="GO" id="GO:0005829">
    <property type="term" value="C:cytosol"/>
    <property type="evidence" value="ECO:0007669"/>
    <property type="project" value="TreeGrafter"/>
</dbReference>
<dbReference type="Proteomes" id="UP000294739">
    <property type="component" value="Unassembled WGS sequence"/>
</dbReference>
<dbReference type="SUPFAM" id="SSF46785">
    <property type="entry name" value="Winged helix' DNA-binding domain"/>
    <property type="match status" value="1"/>
</dbReference>